<accession>S7XU31</accession>
<dbReference type="InParanoid" id="S7XU31"/>
<dbReference type="Proteomes" id="UP000014978">
    <property type="component" value="Unassembled WGS sequence"/>
</dbReference>
<keyword evidence="1" id="KW-0812">Transmembrane</keyword>
<protein>
    <submittedName>
        <fullName evidence="2">Uncharacterized protein</fullName>
    </submittedName>
</protein>
<dbReference type="OrthoDB" id="2189917at2759"/>
<dbReference type="VEuPathDB" id="MicrosporidiaDB:SLOPH_1691"/>
<dbReference type="HOGENOM" id="CLU_1327278_0_0_1"/>
<comment type="caution">
    <text evidence="2">The sequence shown here is derived from an EMBL/GenBank/DDBJ whole genome shotgun (WGS) entry which is preliminary data.</text>
</comment>
<dbReference type="OMA" id="CYDARQL"/>
<organism evidence="2 3">
    <name type="scientific">Spraguea lophii (strain 42_110)</name>
    <name type="common">Microsporidian parasite</name>
    <dbReference type="NCBI Taxonomy" id="1358809"/>
    <lineage>
        <taxon>Eukaryota</taxon>
        <taxon>Fungi</taxon>
        <taxon>Fungi incertae sedis</taxon>
        <taxon>Microsporidia</taxon>
        <taxon>Spragueidae</taxon>
        <taxon>Spraguea</taxon>
    </lineage>
</organism>
<evidence type="ECO:0000256" key="1">
    <source>
        <dbReference type="SAM" id="Phobius"/>
    </source>
</evidence>
<dbReference type="InterPro" id="IPR031537">
    <property type="entry name" value="DUF5092"/>
</dbReference>
<proteinExistence type="predicted"/>
<gene>
    <name evidence="2" type="ORF">SLOPH_1691</name>
</gene>
<feature type="transmembrane region" description="Helical" evidence="1">
    <location>
        <begin position="166"/>
        <end position="187"/>
    </location>
</feature>
<dbReference type="AlphaFoldDB" id="S7XU31"/>
<keyword evidence="1" id="KW-1133">Transmembrane helix</keyword>
<evidence type="ECO:0000313" key="3">
    <source>
        <dbReference type="Proteomes" id="UP000014978"/>
    </source>
</evidence>
<keyword evidence="3" id="KW-1185">Reference proteome</keyword>
<keyword evidence="1" id="KW-0472">Membrane</keyword>
<name>S7XU31_SPRLO</name>
<dbReference type="Pfam" id="PF17010">
    <property type="entry name" value="DUF5092"/>
    <property type="match status" value="1"/>
</dbReference>
<evidence type="ECO:0000313" key="2">
    <source>
        <dbReference type="EMBL" id="EPR79418.1"/>
    </source>
</evidence>
<sequence length="209" mass="24524">MVVILEREGAKRCALEAMNIEPFTQKPFVDMINESHSRRIDYYLVRIKCANKGTLKASNTYYCYDGRQMCKYIFEMVISPEGRKIAIKNFVDPIFKETITEMAFFRLRYDSETPLRAEYAGNHLDFLESNSFRSKIFFKEDPLDSLSVNFQFKKIKNIPKLNKKQLLSIFLTILMILVISTFVIVTLEKKRDNKIDVRAGDINYKVKIK</sequence>
<dbReference type="EMBL" id="ATCN01000265">
    <property type="protein sequence ID" value="EPR79418.1"/>
    <property type="molecule type" value="Genomic_DNA"/>
</dbReference>
<reference evidence="3" key="1">
    <citation type="journal article" date="2013" name="PLoS Genet.">
        <title>The genome of Spraguea lophii and the basis of host-microsporidian interactions.</title>
        <authorList>
            <person name="Campbell S.E."/>
            <person name="Williams T.A."/>
            <person name="Yousuf A."/>
            <person name="Soanes D.M."/>
            <person name="Paszkiewicz K.H."/>
            <person name="Williams B.A.P."/>
        </authorList>
    </citation>
    <scope>NUCLEOTIDE SEQUENCE [LARGE SCALE GENOMIC DNA]</scope>
    <source>
        <strain evidence="3">42_110</strain>
    </source>
</reference>